<dbReference type="PANTHER" id="PTHR13395:SF6">
    <property type="entry name" value="SISTER CHROMATID COHESION PROTEIN DCC1"/>
    <property type="match status" value="1"/>
</dbReference>
<evidence type="ECO:0000256" key="2">
    <source>
        <dbReference type="ARBA" id="ARBA00022705"/>
    </source>
</evidence>
<dbReference type="GO" id="GO:0031390">
    <property type="term" value="C:Ctf18 RFC-like complex"/>
    <property type="evidence" value="ECO:0007669"/>
    <property type="project" value="InterPro"/>
</dbReference>
<keyword evidence="4" id="KW-1185">Reference proteome</keyword>
<organism evidence="3 4">
    <name type="scientific">Ambrosiozyma monospora</name>
    <name type="common">Yeast</name>
    <name type="synonym">Endomycopsis monosporus</name>
    <dbReference type="NCBI Taxonomy" id="43982"/>
    <lineage>
        <taxon>Eukaryota</taxon>
        <taxon>Fungi</taxon>
        <taxon>Dikarya</taxon>
        <taxon>Ascomycota</taxon>
        <taxon>Saccharomycotina</taxon>
        <taxon>Pichiomycetes</taxon>
        <taxon>Pichiales</taxon>
        <taxon>Pichiaceae</taxon>
        <taxon>Ambrosiozyma</taxon>
    </lineage>
</organism>
<dbReference type="GO" id="GO:0000785">
    <property type="term" value="C:chromatin"/>
    <property type="evidence" value="ECO:0007669"/>
    <property type="project" value="TreeGrafter"/>
</dbReference>
<dbReference type="GO" id="GO:0000775">
    <property type="term" value="C:chromosome, centromeric region"/>
    <property type="evidence" value="ECO:0007669"/>
    <property type="project" value="TreeGrafter"/>
</dbReference>
<evidence type="ECO:0000256" key="1">
    <source>
        <dbReference type="ARBA" id="ARBA00007017"/>
    </source>
</evidence>
<dbReference type="GO" id="GO:0034088">
    <property type="term" value="P:maintenance of mitotic sister chromatid cohesion"/>
    <property type="evidence" value="ECO:0007669"/>
    <property type="project" value="TreeGrafter"/>
</dbReference>
<accession>A0A9W6W824</accession>
<keyword evidence="2" id="KW-0235">DNA replication</keyword>
<comment type="caution">
    <text evidence="3">The sequence shown here is derived from an EMBL/GenBank/DDBJ whole genome shotgun (WGS) entry which is preliminary data.</text>
</comment>
<dbReference type="OrthoDB" id="276989at2759"/>
<reference evidence="3" key="1">
    <citation type="submission" date="2023-04" db="EMBL/GenBank/DDBJ databases">
        <title>Ambrosiozyma monospora NBRC 1965.</title>
        <authorList>
            <person name="Ichikawa N."/>
            <person name="Sato H."/>
            <person name="Tonouchi N."/>
        </authorList>
    </citation>
    <scope>NUCLEOTIDE SEQUENCE</scope>
    <source>
        <strain evidence="3">NBRC 1965</strain>
    </source>
</reference>
<comment type="similarity">
    <text evidence="1">Belongs to the DCC1 family.</text>
</comment>
<dbReference type="GO" id="GO:0006260">
    <property type="term" value="P:DNA replication"/>
    <property type="evidence" value="ECO:0007669"/>
    <property type="project" value="UniProtKB-KW"/>
</dbReference>
<dbReference type="AlphaFoldDB" id="A0A9W6W824"/>
<dbReference type="PANTHER" id="PTHR13395">
    <property type="entry name" value="SISTER CHROMATID COHESION PROTEIN DCC1-RELATED"/>
    <property type="match status" value="1"/>
</dbReference>
<evidence type="ECO:0000313" key="4">
    <source>
        <dbReference type="Proteomes" id="UP001165063"/>
    </source>
</evidence>
<evidence type="ECO:0000313" key="3">
    <source>
        <dbReference type="EMBL" id="GME67738.1"/>
    </source>
</evidence>
<proteinExistence type="inferred from homology"/>
<dbReference type="InterPro" id="IPR019128">
    <property type="entry name" value="Dcc1"/>
</dbReference>
<name>A0A9W6W824_AMBMO</name>
<dbReference type="Pfam" id="PF09724">
    <property type="entry name" value="Dcc1"/>
    <property type="match status" value="1"/>
</dbReference>
<sequence length="330" mass="38175">MKQLFENCSMSEVQFGSFLQFHDIVEFGSCGVLNKTQAQAQDQAQDQGRRNKRPQLGCFKVDEEQILLPCVWELIHFTISYFLDVLGEVNVMEGFKFIPLTKNEFLSQFEQFLDKKSRGDFDDDEEEENSESQLKRRFMVDAKLKITDFCIDKFFESVSQGSGDDENGEGSKKEGLKLLNERVVKSFGLVELIKLGSKSVQLDDFLINLKTQLPFNYNPEIDIDVTLKGYFFYEEDPNAIASGGRGHGNHGHHDKSLKEKRKIRFLDEEILSLDVGARLKELFKLKSKWEISEIEPFVKRVNVKHLKIDKFLLKSCRVKKEGKKTFVTKR</sequence>
<gene>
    <name evidence="3" type="ORF">Amon01_000890200</name>
</gene>
<dbReference type="EMBL" id="BSXU01008953">
    <property type="protein sequence ID" value="GME67738.1"/>
    <property type="molecule type" value="Genomic_DNA"/>
</dbReference>
<dbReference type="Proteomes" id="UP001165063">
    <property type="component" value="Unassembled WGS sequence"/>
</dbReference>
<protein>
    <submittedName>
        <fullName evidence="3">Unnamed protein product</fullName>
    </submittedName>
</protein>